<dbReference type="Proteomes" id="UP001215280">
    <property type="component" value="Unassembled WGS sequence"/>
</dbReference>
<name>A0AAD7N518_9AGAR</name>
<feature type="chain" id="PRO_5042053523" evidence="1">
    <location>
        <begin position="21"/>
        <end position="200"/>
    </location>
</feature>
<dbReference type="EMBL" id="JARJLG010000101">
    <property type="protein sequence ID" value="KAJ7745814.1"/>
    <property type="molecule type" value="Genomic_DNA"/>
</dbReference>
<evidence type="ECO:0000313" key="2">
    <source>
        <dbReference type="EMBL" id="KAJ7745814.1"/>
    </source>
</evidence>
<evidence type="ECO:0000313" key="3">
    <source>
        <dbReference type="Proteomes" id="UP001215280"/>
    </source>
</evidence>
<keyword evidence="3" id="KW-1185">Reference proteome</keyword>
<protein>
    <submittedName>
        <fullName evidence="2">Uncharacterized protein</fullName>
    </submittedName>
</protein>
<accession>A0AAD7N518</accession>
<proteinExistence type="predicted"/>
<comment type="caution">
    <text evidence="2">The sequence shown here is derived from an EMBL/GenBank/DDBJ whole genome shotgun (WGS) entry which is preliminary data.</text>
</comment>
<sequence>MSGTPPLLQWLLLLDHQLQLLPLPAGTDHPNLLSAWARIVTTCDLVSTTLVRAQLQTKLVNLEAPLSGSEDPSPGGPCAGTCGMTYGNNIDGRPLSTLGSDTSSPLPSVWGPGPVQNYQAVEKREQTTSKHLLLFLQTKLGYELIVRAVSDSVQVSRIPLDSLLTNVLHSENLGTRSCGSAISRINSGDGFMFSPALFNL</sequence>
<evidence type="ECO:0000256" key="1">
    <source>
        <dbReference type="SAM" id="SignalP"/>
    </source>
</evidence>
<gene>
    <name evidence="2" type="ORF">DFH07DRAFT_776582</name>
</gene>
<organism evidence="2 3">
    <name type="scientific">Mycena maculata</name>
    <dbReference type="NCBI Taxonomy" id="230809"/>
    <lineage>
        <taxon>Eukaryota</taxon>
        <taxon>Fungi</taxon>
        <taxon>Dikarya</taxon>
        <taxon>Basidiomycota</taxon>
        <taxon>Agaricomycotina</taxon>
        <taxon>Agaricomycetes</taxon>
        <taxon>Agaricomycetidae</taxon>
        <taxon>Agaricales</taxon>
        <taxon>Marasmiineae</taxon>
        <taxon>Mycenaceae</taxon>
        <taxon>Mycena</taxon>
    </lineage>
</organism>
<keyword evidence="1" id="KW-0732">Signal</keyword>
<reference evidence="2" key="1">
    <citation type="submission" date="2023-03" db="EMBL/GenBank/DDBJ databases">
        <title>Massive genome expansion in bonnet fungi (Mycena s.s.) driven by repeated elements and novel gene families across ecological guilds.</title>
        <authorList>
            <consortium name="Lawrence Berkeley National Laboratory"/>
            <person name="Harder C.B."/>
            <person name="Miyauchi S."/>
            <person name="Viragh M."/>
            <person name="Kuo A."/>
            <person name="Thoen E."/>
            <person name="Andreopoulos B."/>
            <person name="Lu D."/>
            <person name="Skrede I."/>
            <person name="Drula E."/>
            <person name="Henrissat B."/>
            <person name="Morin E."/>
            <person name="Kohler A."/>
            <person name="Barry K."/>
            <person name="LaButti K."/>
            <person name="Morin E."/>
            <person name="Salamov A."/>
            <person name="Lipzen A."/>
            <person name="Mereny Z."/>
            <person name="Hegedus B."/>
            <person name="Baldrian P."/>
            <person name="Stursova M."/>
            <person name="Weitz H."/>
            <person name="Taylor A."/>
            <person name="Grigoriev I.V."/>
            <person name="Nagy L.G."/>
            <person name="Martin F."/>
            <person name="Kauserud H."/>
        </authorList>
    </citation>
    <scope>NUCLEOTIDE SEQUENCE</scope>
    <source>
        <strain evidence="2">CBHHK188m</strain>
    </source>
</reference>
<feature type="signal peptide" evidence="1">
    <location>
        <begin position="1"/>
        <end position="20"/>
    </location>
</feature>
<dbReference type="AlphaFoldDB" id="A0AAD7N518"/>